<evidence type="ECO:0000256" key="1">
    <source>
        <dbReference type="SAM" id="Phobius"/>
    </source>
</evidence>
<evidence type="ECO:0000313" key="2">
    <source>
        <dbReference type="EMBL" id="ABW67121.1"/>
    </source>
</evidence>
<keyword evidence="1" id="KW-1133">Transmembrane helix</keyword>
<dbReference type="OrthoDB" id="5420022at2"/>
<dbReference type="Proteomes" id="UP000008561">
    <property type="component" value="Chromosome"/>
</dbReference>
<name>A8ZYB4_DESOH</name>
<dbReference type="KEGG" id="dol:Dole_1317"/>
<keyword evidence="3" id="KW-1185">Reference proteome</keyword>
<feature type="transmembrane region" description="Helical" evidence="1">
    <location>
        <begin position="163"/>
        <end position="186"/>
    </location>
</feature>
<dbReference type="eggNOG" id="ENOG5032TFE">
    <property type="taxonomic scope" value="Bacteria"/>
</dbReference>
<dbReference type="EMBL" id="CP000859">
    <property type="protein sequence ID" value="ABW67121.1"/>
    <property type="molecule type" value="Genomic_DNA"/>
</dbReference>
<feature type="transmembrane region" description="Helical" evidence="1">
    <location>
        <begin position="36"/>
        <end position="55"/>
    </location>
</feature>
<protein>
    <submittedName>
        <fullName evidence="2">Uncharacterized protein</fullName>
    </submittedName>
</protein>
<organism evidence="2 3">
    <name type="scientific">Desulfosudis oleivorans (strain DSM 6200 / JCM 39069 / Hxd3)</name>
    <name type="common">Desulfococcus oleovorans</name>
    <dbReference type="NCBI Taxonomy" id="96561"/>
    <lineage>
        <taxon>Bacteria</taxon>
        <taxon>Pseudomonadati</taxon>
        <taxon>Thermodesulfobacteriota</taxon>
        <taxon>Desulfobacteria</taxon>
        <taxon>Desulfobacterales</taxon>
        <taxon>Desulfosudaceae</taxon>
        <taxon>Desulfosudis</taxon>
    </lineage>
</organism>
<dbReference type="AlphaFoldDB" id="A8ZYB4"/>
<proteinExistence type="predicted"/>
<feature type="transmembrane region" description="Helical" evidence="1">
    <location>
        <begin position="112"/>
        <end position="130"/>
    </location>
</feature>
<gene>
    <name evidence="2" type="ordered locus">Dole_1317</name>
</gene>
<keyword evidence="1" id="KW-0472">Membrane</keyword>
<sequence length="281" mass="31955">MVQVDVVWAYAFGAGFAACAARQLDKQEKPFTNKWYTFTLLFLSILFAPSGIYLLWQFVQWETMQVATTFTDLPAWLVCGFAVTNITQGILGFYITWLFIRRKNYYAAHANWMWAWILFWFILVCGWDTTGYQRFLYDASVHDGVLWEPGRHMGLAFFWKSNVWWTLVGMAVFFAPMLIYAVINFIPEGARQDPTIPADRLPGPIPLLAASFGAQWVACLGLAIVAALMVMGLRDLTGSILLGYLIGVPLFIVLAQFLLFRRGMPMQKLAKILYIKEPGEA</sequence>
<evidence type="ECO:0000313" key="3">
    <source>
        <dbReference type="Proteomes" id="UP000008561"/>
    </source>
</evidence>
<accession>A8ZYB4</accession>
<dbReference type="RefSeq" id="WP_012174738.1">
    <property type="nucleotide sequence ID" value="NC_009943.1"/>
</dbReference>
<feature type="transmembrane region" description="Helical" evidence="1">
    <location>
        <begin position="207"/>
        <end position="233"/>
    </location>
</feature>
<reference evidence="2 3" key="1">
    <citation type="submission" date="2007-10" db="EMBL/GenBank/DDBJ databases">
        <title>Complete sequence of Desulfococcus oleovorans Hxd3.</title>
        <authorList>
            <consortium name="US DOE Joint Genome Institute"/>
            <person name="Copeland A."/>
            <person name="Lucas S."/>
            <person name="Lapidus A."/>
            <person name="Barry K."/>
            <person name="Glavina del Rio T."/>
            <person name="Dalin E."/>
            <person name="Tice H."/>
            <person name="Pitluck S."/>
            <person name="Kiss H."/>
            <person name="Brettin T."/>
            <person name="Bruce D."/>
            <person name="Detter J.C."/>
            <person name="Han C."/>
            <person name="Schmutz J."/>
            <person name="Larimer F."/>
            <person name="Land M."/>
            <person name="Hauser L."/>
            <person name="Kyrpides N."/>
            <person name="Kim E."/>
            <person name="Wawrik B."/>
            <person name="Richardson P."/>
        </authorList>
    </citation>
    <scope>NUCLEOTIDE SEQUENCE [LARGE SCALE GENOMIC DNA]</scope>
    <source>
        <strain evidence="3">DSM 6200 / JCM 39069 / Hxd3</strain>
    </source>
</reference>
<keyword evidence="1" id="KW-0812">Transmembrane</keyword>
<feature type="transmembrane region" description="Helical" evidence="1">
    <location>
        <begin position="239"/>
        <end position="260"/>
    </location>
</feature>
<feature type="transmembrane region" description="Helical" evidence="1">
    <location>
        <begin position="75"/>
        <end position="100"/>
    </location>
</feature>
<dbReference type="HOGENOM" id="CLU_989473_0_0_7"/>